<keyword evidence="5" id="KW-0479">Metal-binding</keyword>
<evidence type="ECO:0000313" key="9">
    <source>
        <dbReference type="Proteomes" id="UP000027986"/>
    </source>
</evidence>
<dbReference type="EMBL" id="CP008889">
    <property type="protein sequence ID" value="AIF40498.1"/>
    <property type="molecule type" value="Genomic_DNA"/>
</dbReference>
<feature type="transmembrane region" description="Helical" evidence="7">
    <location>
        <begin position="165"/>
        <end position="183"/>
    </location>
</feature>
<feature type="binding site" evidence="5">
    <location>
        <position position="250"/>
    </location>
    <ligand>
        <name>Zn(2+)</name>
        <dbReference type="ChEBI" id="CHEBI:29105"/>
    </ligand>
</feature>
<dbReference type="Proteomes" id="UP000027986">
    <property type="component" value="Chromosome"/>
</dbReference>
<dbReference type="InterPro" id="IPR004254">
    <property type="entry name" value="AdipoR/HlyIII-related"/>
</dbReference>
<keyword evidence="9" id="KW-1185">Reference proteome</keyword>
<gene>
    <name evidence="8" type="ORF">HX89_05575</name>
</gene>
<feature type="transmembrane region" description="Helical" evidence="7">
    <location>
        <begin position="216"/>
        <end position="237"/>
    </location>
</feature>
<dbReference type="KEGG" id="dni:HX89_05575"/>
<evidence type="ECO:0000256" key="1">
    <source>
        <dbReference type="ARBA" id="ARBA00004141"/>
    </source>
</evidence>
<dbReference type="PANTHER" id="PTHR20855:SF3">
    <property type="entry name" value="LD03007P"/>
    <property type="match status" value="1"/>
</dbReference>
<evidence type="ECO:0000313" key="8">
    <source>
        <dbReference type="EMBL" id="AIF40498.1"/>
    </source>
</evidence>
<keyword evidence="2 7" id="KW-0812">Transmembrane</keyword>
<dbReference type="PANTHER" id="PTHR20855">
    <property type="entry name" value="ADIPOR/PROGESTIN RECEPTOR-RELATED"/>
    <property type="match status" value="1"/>
</dbReference>
<dbReference type="GeneID" id="41840654"/>
<dbReference type="eggNOG" id="COG1272">
    <property type="taxonomic scope" value="Bacteria"/>
</dbReference>
<dbReference type="OrthoDB" id="9813689at2"/>
<organism evidence="8 9">
    <name type="scientific">Dermacoccus nishinomiyaensis</name>
    <dbReference type="NCBI Taxonomy" id="1274"/>
    <lineage>
        <taxon>Bacteria</taxon>
        <taxon>Bacillati</taxon>
        <taxon>Actinomycetota</taxon>
        <taxon>Actinomycetes</taxon>
        <taxon>Micrococcales</taxon>
        <taxon>Dermacoccaceae</taxon>
        <taxon>Dermacoccus</taxon>
    </lineage>
</organism>
<comment type="subcellular location">
    <subcellularLocation>
        <location evidence="1">Membrane</location>
        <topology evidence="1">Multi-pass membrane protein</topology>
    </subcellularLocation>
</comment>
<keyword evidence="4 7" id="KW-0472">Membrane</keyword>
<evidence type="ECO:0000256" key="6">
    <source>
        <dbReference type="SAM" id="MobiDB-lite"/>
    </source>
</evidence>
<feature type="transmembrane region" description="Helical" evidence="7">
    <location>
        <begin position="189"/>
        <end position="209"/>
    </location>
</feature>
<feature type="transmembrane region" description="Helical" evidence="7">
    <location>
        <begin position="101"/>
        <end position="120"/>
    </location>
</feature>
<sequence>MNTPATDRPQPAAAEPTNADNTNPDAMTLDPMIHEPTRSALPDGHGESTGHGEHGEHLAGEALAVAMKPLLRGWLHLVLAPLCLIGCLVLGLLADTTPARVGALVLGATATMLFGTSALYHRRYWSPRADTILRRLDHSNIYLIIAGTYTPFALTLLAGRQRVSLLVIVWVGALLGVAFRTFWVHAPRWLYTPIYVALGWVAIFYAGPLHAAGGTLVMTLIAAGGILYTLGAVVYGFKRPDPWPRVFGFHEIFHACTVAAFIAHFIAAAIVLTR</sequence>
<keyword evidence="5" id="KW-0862">Zinc</keyword>
<dbReference type="HOGENOM" id="CLU_051078_2_2_11"/>
<keyword evidence="3 7" id="KW-1133">Transmembrane helix</keyword>
<feature type="transmembrane region" description="Helical" evidence="7">
    <location>
        <begin position="140"/>
        <end position="158"/>
    </location>
</feature>
<evidence type="ECO:0000256" key="3">
    <source>
        <dbReference type="ARBA" id="ARBA00022989"/>
    </source>
</evidence>
<evidence type="ECO:0000256" key="4">
    <source>
        <dbReference type="ARBA" id="ARBA00023136"/>
    </source>
</evidence>
<reference evidence="8 9" key="1">
    <citation type="submission" date="2014-07" db="EMBL/GenBank/DDBJ databases">
        <title>Genome Sequencing of Dermacoccus nishinomiyaensis.</title>
        <authorList>
            <person name="Hong K.W."/>
            <person name="Chan K.G."/>
        </authorList>
    </citation>
    <scope>NUCLEOTIDE SEQUENCE [LARGE SCALE GENOMIC DNA]</scope>
    <source>
        <strain evidence="8 9">M25</strain>
    </source>
</reference>
<feature type="compositionally biased region" description="Basic and acidic residues" evidence="6">
    <location>
        <begin position="44"/>
        <end position="54"/>
    </location>
</feature>
<dbReference type="AlphaFoldDB" id="A0A075JK86"/>
<dbReference type="RefSeq" id="WP_038567621.1">
    <property type="nucleotide sequence ID" value="NZ_CP008889.1"/>
</dbReference>
<dbReference type="Pfam" id="PF03006">
    <property type="entry name" value="HlyIII"/>
    <property type="match status" value="1"/>
</dbReference>
<name>A0A075JK86_9MICO</name>
<feature type="region of interest" description="Disordered" evidence="6">
    <location>
        <begin position="1"/>
        <end position="54"/>
    </location>
</feature>
<feature type="transmembrane region" description="Helical" evidence="7">
    <location>
        <begin position="252"/>
        <end position="272"/>
    </location>
</feature>
<dbReference type="GO" id="GO:0046872">
    <property type="term" value="F:metal ion binding"/>
    <property type="evidence" value="ECO:0007669"/>
    <property type="project" value="UniProtKB-KW"/>
</dbReference>
<feature type="binding site" evidence="5">
    <location>
        <position position="254"/>
    </location>
    <ligand>
        <name>Zn(2+)</name>
        <dbReference type="ChEBI" id="CHEBI:29105"/>
    </ligand>
</feature>
<evidence type="ECO:0000256" key="7">
    <source>
        <dbReference type="SAM" id="Phobius"/>
    </source>
</evidence>
<evidence type="ECO:0000256" key="2">
    <source>
        <dbReference type="ARBA" id="ARBA00022692"/>
    </source>
</evidence>
<feature type="binding site" evidence="5">
    <location>
        <position position="121"/>
    </location>
    <ligand>
        <name>Zn(2+)</name>
        <dbReference type="ChEBI" id="CHEBI:29105"/>
    </ligand>
</feature>
<feature type="transmembrane region" description="Helical" evidence="7">
    <location>
        <begin position="73"/>
        <end position="94"/>
    </location>
</feature>
<accession>A0A075JK86</accession>
<dbReference type="GO" id="GO:0016020">
    <property type="term" value="C:membrane"/>
    <property type="evidence" value="ECO:0007669"/>
    <property type="project" value="UniProtKB-SubCell"/>
</dbReference>
<evidence type="ECO:0000256" key="5">
    <source>
        <dbReference type="PIRSR" id="PIRSR604254-1"/>
    </source>
</evidence>
<proteinExistence type="predicted"/>
<protein>
    <submittedName>
        <fullName evidence="8">Hemolysin III</fullName>
    </submittedName>
</protein>